<evidence type="ECO:0000313" key="4">
    <source>
        <dbReference type="Proteomes" id="UP001215280"/>
    </source>
</evidence>
<dbReference type="Pfam" id="PF00168">
    <property type="entry name" value="C2"/>
    <property type="match status" value="1"/>
</dbReference>
<dbReference type="SMART" id="SM00239">
    <property type="entry name" value="C2"/>
    <property type="match status" value="1"/>
</dbReference>
<accession>A0AAD7I3P5</accession>
<dbReference type="CDD" id="cd22265">
    <property type="entry name" value="UDM1_RNF168"/>
    <property type="match status" value="1"/>
</dbReference>
<reference evidence="3" key="1">
    <citation type="submission" date="2023-03" db="EMBL/GenBank/DDBJ databases">
        <title>Massive genome expansion in bonnet fungi (Mycena s.s.) driven by repeated elements and novel gene families across ecological guilds.</title>
        <authorList>
            <consortium name="Lawrence Berkeley National Laboratory"/>
            <person name="Harder C.B."/>
            <person name="Miyauchi S."/>
            <person name="Viragh M."/>
            <person name="Kuo A."/>
            <person name="Thoen E."/>
            <person name="Andreopoulos B."/>
            <person name="Lu D."/>
            <person name="Skrede I."/>
            <person name="Drula E."/>
            <person name="Henrissat B."/>
            <person name="Morin E."/>
            <person name="Kohler A."/>
            <person name="Barry K."/>
            <person name="LaButti K."/>
            <person name="Morin E."/>
            <person name="Salamov A."/>
            <person name="Lipzen A."/>
            <person name="Mereny Z."/>
            <person name="Hegedus B."/>
            <person name="Baldrian P."/>
            <person name="Stursova M."/>
            <person name="Weitz H."/>
            <person name="Taylor A."/>
            <person name="Grigoriev I.V."/>
            <person name="Nagy L.G."/>
            <person name="Martin F."/>
            <person name="Kauserud H."/>
        </authorList>
    </citation>
    <scope>NUCLEOTIDE SEQUENCE</scope>
    <source>
        <strain evidence="3">CBHHK188m</strain>
    </source>
</reference>
<evidence type="ECO:0000256" key="1">
    <source>
        <dbReference type="SAM" id="MobiDB-lite"/>
    </source>
</evidence>
<proteinExistence type="predicted"/>
<dbReference type="SUPFAM" id="SSF49562">
    <property type="entry name" value="C2 domain (Calcium/lipid-binding domain, CaLB)"/>
    <property type="match status" value="1"/>
</dbReference>
<sequence length="656" mass="72550">MDKHHQELGTLVIVVLKAKDLHDKHFWKQDVFAQVGLNGETKRTKVDIKGGQTPMWDEEIRIPVMKNSAEKYRKLEVSCWDTEPKKEENIGQGFVDLTETLKTGEFDDWVKLQVNDIARGEIYLEMTFFANAPAPAAAGLSVPQSNLARRPSKLSPAERLARAPYTAPGAGGPGPHRQQVHPQQQGHPQHEQPANGHLSTSPPTRTSPSRAGRESPLPPLPEQQPPVPDTLTPGRLKPHGGAPQHVPSILRPRNPKSSPTPLPRPAVEYNGVVPPQGPSDGYAAGSSPPRTYTPVVPPPETTGYVQPPQSHWGSNDSPADFSFPVPDLPGAREPTVEYSTPPYNPPPQASYPGPGPHDRYGSGGSTSPFNPPPFQQQPGSFQQPPGSFPQPPGSFQPHHPSFSAGPPSFQQQPPSFQAPPTPYQSPPPAARNNGDLPDPYLLARYQSPLPLPSEDDSPPRGRHGSQSHAAPPQSQPAPQSQPTAASQSNPDNARLQALKQVEDEAARKRAQEERDREARIQALKQEEKDREARIQALRREEEEVARKKAQEERDREARIQALRREEEEAARKKAQEERDREARVRALKQVEAEAARRKAQEETDRELARLQAANQVKDEATRRREQEERDRELARQLDRELNLGEAAAGGDMPGRW</sequence>
<feature type="compositionally biased region" description="Pro residues" evidence="1">
    <location>
        <begin position="342"/>
        <end position="355"/>
    </location>
</feature>
<name>A0AAD7I3P5_9AGAR</name>
<dbReference type="CDD" id="cd06503">
    <property type="entry name" value="ATP-synt_Fo_b"/>
    <property type="match status" value="1"/>
</dbReference>
<feature type="region of interest" description="Disordered" evidence="1">
    <location>
        <begin position="562"/>
        <end position="656"/>
    </location>
</feature>
<dbReference type="InterPro" id="IPR000008">
    <property type="entry name" value="C2_dom"/>
</dbReference>
<dbReference type="PROSITE" id="PS50004">
    <property type="entry name" value="C2"/>
    <property type="match status" value="1"/>
</dbReference>
<dbReference type="Gene3D" id="2.60.40.150">
    <property type="entry name" value="C2 domain"/>
    <property type="match status" value="1"/>
</dbReference>
<feature type="compositionally biased region" description="Low complexity" evidence="1">
    <location>
        <begin position="376"/>
        <end position="385"/>
    </location>
</feature>
<comment type="caution">
    <text evidence="3">The sequence shown here is derived from an EMBL/GenBank/DDBJ whole genome shotgun (WGS) entry which is preliminary data.</text>
</comment>
<dbReference type="EMBL" id="JARJLG010000168">
    <property type="protein sequence ID" value="KAJ7733427.1"/>
    <property type="molecule type" value="Genomic_DNA"/>
</dbReference>
<evidence type="ECO:0000313" key="3">
    <source>
        <dbReference type="EMBL" id="KAJ7733427.1"/>
    </source>
</evidence>
<feature type="compositionally biased region" description="Low complexity" evidence="1">
    <location>
        <begin position="395"/>
        <end position="415"/>
    </location>
</feature>
<feature type="compositionally biased region" description="Basic and acidic residues" evidence="1">
    <location>
        <begin position="500"/>
        <end position="531"/>
    </location>
</feature>
<organism evidence="3 4">
    <name type="scientific">Mycena maculata</name>
    <dbReference type="NCBI Taxonomy" id="230809"/>
    <lineage>
        <taxon>Eukaryota</taxon>
        <taxon>Fungi</taxon>
        <taxon>Dikarya</taxon>
        <taxon>Basidiomycota</taxon>
        <taxon>Agaricomycotina</taxon>
        <taxon>Agaricomycetes</taxon>
        <taxon>Agaricomycetidae</taxon>
        <taxon>Agaricales</taxon>
        <taxon>Marasmiineae</taxon>
        <taxon>Mycenaceae</taxon>
        <taxon>Mycena</taxon>
    </lineage>
</organism>
<feature type="domain" description="C2" evidence="2">
    <location>
        <begin position="1"/>
        <end position="110"/>
    </location>
</feature>
<dbReference type="PRINTS" id="PR01217">
    <property type="entry name" value="PRICHEXTENSN"/>
</dbReference>
<feature type="compositionally biased region" description="Pro residues" evidence="1">
    <location>
        <begin position="216"/>
        <end position="228"/>
    </location>
</feature>
<dbReference type="Proteomes" id="UP001215280">
    <property type="component" value="Unassembled WGS sequence"/>
</dbReference>
<gene>
    <name evidence="3" type="ORF">DFH07DRAFT_968041</name>
</gene>
<dbReference type="PANTHER" id="PTHR47052:SF3">
    <property type="entry name" value="INGRESSION PROTEIN 1"/>
    <property type="match status" value="1"/>
</dbReference>
<dbReference type="PANTHER" id="PTHR47052">
    <property type="entry name" value="CONSERVED SERINE PROLINE-RICH PROTEIN (AFU_ORTHOLOGUE AFUA_2G01790)"/>
    <property type="match status" value="1"/>
</dbReference>
<dbReference type="InterPro" id="IPR052981">
    <property type="entry name" value="Ingression_C2_domain"/>
</dbReference>
<feature type="region of interest" description="Disordered" evidence="1">
    <location>
        <begin position="141"/>
        <end position="531"/>
    </location>
</feature>
<evidence type="ECO:0000259" key="2">
    <source>
        <dbReference type="PROSITE" id="PS50004"/>
    </source>
</evidence>
<feature type="compositionally biased region" description="Low complexity" evidence="1">
    <location>
        <begin position="175"/>
        <end position="210"/>
    </location>
</feature>
<dbReference type="AlphaFoldDB" id="A0AAD7I3P5"/>
<feature type="compositionally biased region" description="Low complexity" evidence="1">
    <location>
        <begin position="466"/>
        <end position="490"/>
    </location>
</feature>
<feature type="compositionally biased region" description="Polar residues" evidence="1">
    <location>
        <begin position="303"/>
        <end position="317"/>
    </location>
</feature>
<feature type="compositionally biased region" description="Pro residues" evidence="1">
    <location>
        <begin position="416"/>
        <end position="429"/>
    </location>
</feature>
<protein>
    <recommendedName>
        <fullName evidence="2">C2 domain-containing protein</fullName>
    </recommendedName>
</protein>
<feature type="compositionally biased region" description="Basic and acidic residues" evidence="1">
    <location>
        <begin position="616"/>
        <end position="642"/>
    </location>
</feature>
<dbReference type="InterPro" id="IPR035892">
    <property type="entry name" value="C2_domain_sf"/>
</dbReference>
<feature type="compositionally biased region" description="Basic and acidic residues" evidence="1">
    <location>
        <begin position="562"/>
        <end position="608"/>
    </location>
</feature>
<keyword evidence="4" id="KW-1185">Reference proteome</keyword>